<evidence type="ECO:0000256" key="1">
    <source>
        <dbReference type="SAM" id="Phobius"/>
    </source>
</evidence>
<name>A0A1G6N509_9MICO</name>
<feature type="transmembrane region" description="Helical" evidence="1">
    <location>
        <begin position="80"/>
        <end position="102"/>
    </location>
</feature>
<keyword evidence="1" id="KW-0812">Transmembrane</keyword>
<dbReference type="Proteomes" id="UP000199039">
    <property type="component" value="Unassembled WGS sequence"/>
</dbReference>
<feature type="transmembrane region" description="Helical" evidence="1">
    <location>
        <begin position="20"/>
        <end position="43"/>
    </location>
</feature>
<reference evidence="2 3" key="1">
    <citation type="submission" date="2016-09" db="EMBL/GenBank/DDBJ databases">
        <authorList>
            <person name="Capua I."/>
            <person name="De Benedictis P."/>
            <person name="Joannis T."/>
            <person name="Lombin L.H."/>
            <person name="Cattoli G."/>
        </authorList>
    </citation>
    <scope>NUCLEOTIDE SEQUENCE [LARGE SCALE GENOMIC DNA]</scope>
    <source>
        <strain evidence="2 3">ISLP-3</strain>
    </source>
</reference>
<evidence type="ECO:0000313" key="2">
    <source>
        <dbReference type="EMBL" id="SDC62932.1"/>
    </source>
</evidence>
<organism evidence="2 3">
    <name type="scientific">Sanguibacter gelidistatuariae</name>
    <dbReference type="NCBI Taxonomy" id="1814289"/>
    <lineage>
        <taxon>Bacteria</taxon>
        <taxon>Bacillati</taxon>
        <taxon>Actinomycetota</taxon>
        <taxon>Actinomycetes</taxon>
        <taxon>Micrococcales</taxon>
        <taxon>Sanguibacteraceae</taxon>
        <taxon>Sanguibacter</taxon>
    </lineage>
</organism>
<feature type="transmembrane region" description="Helical" evidence="1">
    <location>
        <begin position="49"/>
        <end position="68"/>
    </location>
</feature>
<protein>
    <recommendedName>
        <fullName evidence="4">DUF1634 domain-containing protein</fullName>
    </recommendedName>
</protein>
<dbReference type="Pfam" id="PF07843">
    <property type="entry name" value="DUF1634"/>
    <property type="match status" value="1"/>
</dbReference>
<keyword evidence="3" id="KW-1185">Reference proteome</keyword>
<evidence type="ECO:0000313" key="3">
    <source>
        <dbReference type="Proteomes" id="UP000199039"/>
    </source>
</evidence>
<keyword evidence="1" id="KW-0472">Membrane</keyword>
<accession>A0A1G6N509</accession>
<dbReference type="AlphaFoldDB" id="A0A1G6N509"/>
<dbReference type="InterPro" id="IPR012861">
    <property type="entry name" value="DUF1634"/>
</dbReference>
<gene>
    <name evidence="2" type="ORF">SAMN05216410_2058</name>
</gene>
<dbReference type="EMBL" id="FMYH01000003">
    <property type="protein sequence ID" value="SDC62932.1"/>
    <property type="molecule type" value="Genomic_DNA"/>
</dbReference>
<keyword evidence="1" id="KW-1133">Transmembrane helix</keyword>
<evidence type="ECO:0008006" key="4">
    <source>
        <dbReference type="Google" id="ProtNLM"/>
    </source>
</evidence>
<sequence>MTRHTPIADDQPLAGRIATLLRVGTAIAALLLTAGTIALYTGAVLAHQILLTAGCSLLVLLPVIRLTMMAGHFVRQGDKRFAIITVSVLILVLTGAAAGAMLQSEGVESGSIP</sequence>
<dbReference type="STRING" id="1814289.SAMN05216410_2058"/>
<proteinExistence type="predicted"/>
<dbReference type="RefSeq" id="WP_093182933.1">
    <property type="nucleotide sequence ID" value="NZ_FMYH01000003.1"/>
</dbReference>